<sequence>MAAGVTWHFLLLGGILFFFLPPLVWRFLKNYQRLRILSFLNPLKDPLGTGYNLIQAKIAVGSGQFFGKGLGRGTQSHLKFLPERHTDFIFASLAEELGFLGAVFLILAFG</sequence>
<gene>
    <name evidence="7" type="ORF">S01H1_35754</name>
</gene>
<dbReference type="EMBL" id="BARS01022354">
    <property type="protein sequence ID" value="GAG13309.1"/>
    <property type="molecule type" value="Genomic_DNA"/>
</dbReference>
<keyword evidence="4 6" id="KW-1133">Transmembrane helix</keyword>
<keyword evidence="2 6" id="KW-0812">Transmembrane</keyword>
<evidence type="ECO:0000256" key="6">
    <source>
        <dbReference type="SAM" id="Phobius"/>
    </source>
</evidence>
<dbReference type="GO" id="GO:0008360">
    <property type="term" value="P:regulation of cell shape"/>
    <property type="evidence" value="ECO:0007669"/>
    <property type="project" value="UniProtKB-KW"/>
</dbReference>
<evidence type="ECO:0000256" key="4">
    <source>
        <dbReference type="ARBA" id="ARBA00022989"/>
    </source>
</evidence>
<comment type="subcellular location">
    <subcellularLocation>
        <location evidence="1">Membrane</location>
        <topology evidence="1">Multi-pass membrane protein</topology>
    </subcellularLocation>
</comment>
<dbReference type="GO" id="GO:0032153">
    <property type="term" value="C:cell division site"/>
    <property type="evidence" value="ECO:0007669"/>
    <property type="project" value="TreeGrafter"/>
</dbReference>
<evidence type="ECO:0000256" key="2">
    <source>
        <dbReference type="ARBA" id="ARBA00022692"/>
    </source>
</evidence>
<evidence type="ECO:0000256" key="3">
    <source>
        <dbReference type="ARBA" id="ARBA00022960"/>
    </source>
</evidence>
<evidence type="ECO:0000313" key="7">
    <source>
        <dbReference type="EMBL" id="GAG13309.1"/>
    </source>
</evidence>
<feature type="transmembrane region" description="Helical" evidence="6">
    <location>
        <begin position="88"/>
        <end position="109"/>
    </location>
</feature>
<dbReference type="GO" id="GO:0051301">
    <property type="term" value="P:cell division"/>
    <property type="evidence" value="ECO:0007669"/>
    <property type="project" value="InterPro"/>
</dbReference>
<evidence type="ECO:0000256" key="1">
    <source>
        <dbReference type="ARBA" id="ARBA00004141"/>
    </source>
</evidence>
<evidence type="ECO:0000256" key="5">
    <source>
        <dbReference type="ARBA" id="ARBA00023136"/>
    </source>
</evidence>
<dbReference type="GO" id="GO:0015648">
    <property type="term" value="F:lipid-linked peptidoglycan transporter activity"/>
    <property type="evidence" value="ECO:0007669"/>
    <property type="project" value="TreeGrafter"/>
</dbReference>
<dbReference type="Pfam" id="PF01098">
    <property type="entry name" value="FTSW_RODA_SPOVE"/>
    <property type="match status" value="1"/>
</dbReference>
<organism evidence="7">
    <name type="scientific">marine sediment metagenome</name>
    <dbReference type="NCBI Taxonomy" id="412755"/>
    <lineage>
        <taxon>unclassified sequences</taxon>
        <taxon>metagenomes</taxon>
        <taxon>ecological metagenomes</taxon>
    </lineage>
</organism>
<evidence type="ECO:0008006" key="8">
    <source>
        <dbReference type="Google" id="ProtNLM"/>
    </source>
</evidence>
<dbReference type="GO" id="GO:0005886">
    <property type="term" value="C:plasma membrane"/>
    <property type="evidence" value="ECO:0007669"/>
    <property type="project" value="TreeGrafter"/>
</dbReference>
<protein>
    <recommendedName>
        <fullName evidence="8">Cell cycle protein</fullName>
    </recommendedName>
</protein>
<dbReference type="InterPro" id="IPR001182">
    <property type="entry name" value="FtsW/RodA"/>
</dbReference>
<feature type="non-terminal residue" evidence="7">
    <location>
        <position position="110"/>
    </location>
</feature>
<accession>X0V538</accession>
<proteinExistence type="predicted"/>
<name>X0V538_9ZZZZ</name>
<dbReference type="PANTHER" id="PTHR30474">
    <property type="entry name" value="CELL CYCLE PROTEIN"/>
    <property type="match status" value="1"/>
</dbReference>
<comment type="caution">
    <text evidence="7">The sequence shown here is derived from an EMBL/GenBank/DDBJ whole genome shotgun (WGS) entry which is preliminary data.</text>
</comment>
<dbReference type="AlphaFoldDB" id="X0V538"/>
<feature type="transmembrane region" description="Helical" evidence="6">
    <location>
        <begin position="6"/>
        <end position="28"/>
    </location>
</feature>
<keyword evidence="5 6" id="KW-0472">Membrane</keyword>
<dbReference type="PANTHER" id="PTHR30474:SF1">
    <property type="entry name" value="PEPTIDOGLYCAN GLYCOSYLTRANSFERASE MRDB"/>
    <property type="match status" value="1"/>
</dbReference>
<keyword evidence="3" id="KW-0133">Cell shape</keyword>
<reference evidence="7" key="1">
    <citation type="journal article" date="2014" name="Front. Microbiol.">
        <title>High frequency of phylogenetically diverse reductive dehalogenase-homologous genes in deep subseafloor sedimentary metagenomes.</title>
        <authorList>
            <person name="Kawai M."/>
            <person name="Futagami T."/>
            <person name="Toyoda A."/>
            <person name="Takaki Y."/>
            <person name="Nishi S."/>
            <person name="Hori S."/>
            <person name="Arai W."/>
            <person name="Tsubouchi T."/>
            <person name="Morono Y."/>
            <person name="Uchiyama I."/>
            <person name="Ito T."/>
            <person name="Fujiyama A."/>
            <person name="Inagaki F."/>
            <person name="Takami H."/>
        </authorList>
    </citation>
    <scope>NUCLEOTIDE SEQUENCE</scope>
    <source>
        <strain evidence="7">Expedition CK06-06</strain>
    </source>
</reference>